<evidence type="ECO:0000256" key="1">
    <source>
        <dbReference type="SAM" id="MobiDB-lite"/>
    </source>
</evidence>
<dbReference type="AlphaFoldDB" id="A0A1G2KZ24"/>
<evidence type="ECO:0000313" key="3">
    <source>
        <dbReference type="Proteomes" id="UP000177982"/>
    </source>
</evidence>
<sequence>MRPENHRTEGGRNMSKTVQGARECSDSLPQDAAERQIFKFFSRRIGREIALTPKDLKHFYVDREGNLIFFHDFCGGFKKPQPSSGQGFRVCTRCKKIFSPFEREREHSLQTIVVVFREGIGEKKARSLLDEFDLRQIEFKTDKKNPNTCAAVATVPSEKDPNYVTEEIEKRSEIVRLASRMPV</sequence>
<name>A0A1G2KZ24_9BACT</name>
<feature type="compositionally biased region" description="Basic and acidic residues" evidence="1">
    <location>
        <begin position="1"/>
        <end position="10"/>
    </location>
</feature>
<proteinExistence type="predicted"/>
<accession>A0A1G2KZ24</accession>
<comment type="caution">
    <text evidence="2">The sequence shown here is derived from an EMBL/GenBank/DDBJ whole genome shotgun (WGS) entry which is preliminary data.</text>
</comment>
<organism evidence="2 3">
    <name type="scientific">Candidatus Sungbacteria bacterium RIFCSPLOWO2_01_FULL_47_10</name>
    <dbReference type="NCBI Taxonomy" id="1802276"/>
    <lineage>
        <taxon>Bacteria</taxon>
        <taxon>Candidatus Sungiibacteriota</taxon>
    </lineage>
</organism>
<dbReference type="Proteomes" id="UP000177982">
    <property type="component" value="Unassembled WGS sequence"/>
</dbReference>
<protein>
    <submittedName>
        <fullName evidence="2">Uncharacterized protein</fullName>
    </submittedName>
</protein>
<feature type="region of interest" description="Disordered" evidence="1">
    <location>
        <begin position="1"/>
        <end position="28"/>
    </location>
</feature>
<gene>
    <name evidence="2" type="ORF">A2934_01345</name>
</gene>
<reference evidence="2 3" key="1">
    <citation type="journal article" date="2016" name="Nat. Commun.">
        <title>Thousands of microbial genomes shed light on interconnected biogeochemical processes in an aquifer system.</title>
        <authorList>
            <person name="Anantharaman K."/>
            <person name="Brown C.T."/>
            <person name="Hug L.A."/>
            <person name="Sharon I."/>
            <person name="Castelle C.J."/>
            <person name="Probst A.J."/>
            <person name="Thomas B.C."/>
            <person name="Singh A."/>
            <person name="Wilkins M.J."/>
            <person name="Karaoz U."/>
            <person name="Brodie E.L."/>
            <person name="Williams K.H."/>
            <person name="Hubbard S.S."/>
            <person name="Banfield J.F."/>
        </authorList>
    </citation>
    <scope>NUCLEOTIDE SEQUENCE [LARGE SCALE GENOMIC DNA]</scope>
</reference>
<dbReference type="EMBL" id="MHQO01000071">
    <property type="protein sequence ID" value="OHA04693.1"/>
    <property type="molecule type" value="Genomic_DNA"/>
</dbReference>
<evidence type="ECO:0000313" key="2">
    <source>
        <dbReference type="EMBL" id="OHA04693.1"/>
    </source>
</evidence>